<feature type="signal peptide" evidence="1">
    <location>
        <begin position="1"/>
        <end position="25"/>
    </location>
</feature>
<proteinExistence type="predicted"/>
<evidence type="ECO:0000313" key="3">
    <source>
        <dbReference type="Proteomes" id="UP000013909"/>
    </source>
</evidence>
<evidence type="ECO:0008006" key="4">
    <source>
        <dbReference type="Google" id="ProtNLM"/>
    </source>
</evidence>
<organism evidence="2 3">
    <name type="scientific">Lunatimonas lonarensis</name>
    <dbReference type="NCBI Taxonomy" id="1232681"/>
    <lineage>
        <taxon>Bacteria</taxon>
        <taxon>Pseudomonadati</taxon>
        <taxon>Bacteroidota</taxon>
        <taxon>Cytophagia</taxon>
        <taxon>Cytophagales</taxon>
        <taxon>Cyclobacteriaceae</taxon>
    </lineage>
</organism>
<dbReference type="STRING" id="1232681.ADIS_1671"/>
<keyword evidence="1" id="KW-0732">Signal</keyword>
<sequence length="299" mass="33327">MRMLKNLLLLHCLFMVAGFESESLAQISKQFVVEEREGFDLVEFDFSCYKGVSSFKRGYYGKPVFATAELGKVNILPSFTHEVTDGVLIAKLEHKNIESESLGRSLSYRFFSNTDSDFDHLWNIGLDPNFLYNLNLNFGIGKAHIDFSNLPVSNCRIKTASADVFLGYASQVPNSIAMDTLSVIINMGALYGEDMHLSNAKQMIFDVNYGSVNLNFADLMAQRSEVFAKVGAGSVNISLPDRDLPYLVKIKSTAMCRTKVPSHLKEIGEKTYVSRGYKQDAKNLMTFLIDVSVGSVSLK</sequence>
<evidence type="ECO:0000313" key="2">
    <source>
        <dbReference type="EMBL" id="EON77752.1"/>
    </source>
</evidence>
<name>R7ZUJ3_9BACT</name>
<accession>R7ZUJ3</accession>
<dbReference type="AlphaFoldDB" id="R7ZUJ3"/>
<gene>
    <name evidence="2" type="ORF">ADIS_1671</name>
</gene>
<feature type="chain" id="PRO_5004461942" description="Adhesin domain-containing protein" evidence="1">
    <location>
        <begin position="26"/>
        <end position="299"/>
    </location>
</feature>
<keyword evidence="3" id="KW-1185">Reference proteome</keyword>
<reference evidence="2 3" key="1">
    <citation type="submission" date="2013-02" db="EMBL/GenBank/DDBJ databases">
        <title>A novel strain isolated from Lonar lake, Maharashtra, India.</title>
        <authorList>
            <person name="Singh A."/>
        </authorList>
    </citation>
    <scope>NUCLEOTIDE SEQUENCE [LARGE SCALE GENOMIC DNA]</scope>
    <source>
        <strain evidence="2 3">AK24</strain>
    </source>
</reference>
<comment type="caution">
    <text evidence="2">The sequence shown here is derived from an EMBL/GenBank/DDBJ whole genome shotgun (WGS) entry which is preliminary data.</text>
</comment>
<dbReference type="EMBL" id="AQHR01000049">
    <property type="protein sequence ID" value="EON77752.1"/>
    <property type="molecule type" value="Genomic_DNA"/>
</dbReference>
<protein>
    <recommendedName>
        <fullName evidence="4">Adhesin domain-containing protein</fullName>
    </recommendedName>
</protein>
<dbReference type="Proteomes" id="UP000013909">
    <property type="component" value="Unassembled WGS sequence"/>
</dbReference>
<evidence type="ECO:0000256" key="1">
    <source>
        <dbReference type="SAM" id="SignalP"/>
    </source>
</evidence>